<keyword evidence="6" id="KW-0175">Coiled coil</keyword>
<feature type="region of interest" description="Disordered" evidence="7">
    <location>
        <begin position="244"/>
        <end position="292"/>
    </location>
</feature>
<dbReference type="EMBL" id="PUHQ01000009">
    <property type="protein sequence ID" value="KAG0665396.1"/>
    <property type="molecule type" value="Genomic_DNA"/>
</dbReference>
<sequence>MPAPKRYFDNDSAGGPSPAKRSRGDFDGGRGGSGRGRGGGARGASRGGRGAGRGGRGGGAGRGDYQSDRAQKEAFKPKEGFIAAGLKAYTDAAAAKAETPAGEADISHHTTLYVSNVPLSLTSPQLSLIFSSYAPVRAAFVVSTPGAGGAKGGDDTPSFAGSSTNAISVKAGRDRTGKSTSRGFGYVRFVLRSDADQCLKEWGSAKDGLPRSAVRELEGQEGLEHVEWDKVCGPNGIKLQWAKKKLREGEEPEGGPKKVKKEKKPVVEAVEANEDGAEVDAADEPQRKWRPGVWDYNAPRTVVVLGLPLPGEAGSTEDDEEEGANEDADGDESKMDVETEAAAEGFATPAKKGKPIDFKKALRQRARKIGDVEDVKFPYELPSGEQGALVVMYTPRHAHELMKKLNNHVFRGQLLSAAVKSSWDLCQRLGRGKGGGRLLVRNLGFDVTVADLRAAFARFGSLHSITLPVDPATSKPRGFAFVYYVTRSDAETALKKVNGTRIYAGMAAERIASEGGKEGKKKDVREKKKAEKASAGGGGGERGRVVAVDWALGKEEWKKAQEGDKVEGEAAASDASSDEDESGSDEDDDDEEGSSDEDEDEDSDTSPVPEDLEDRDTTPQPVGGAEDDGLDDDEEEEKPKAQGTTLFVRNISFEATEAELYDLFKQFGRVRYARIVYDPATKRSRGTAFVCFWDEEDAQAVIDASQALNEGSFGETSTKKTSLLMADPGSSAASPLTLHGRVLAAVPAVSKGDADKLREERDKKGAAKTDRRNLYLMREGVIFPSWAIAKTLSASDMDARQASFDARKALLRSNPSLYISRTRLSIRQIPLYVTDGMLKRLANYAIREFDREVKSGLQKPLTSEELVTFVADASGAKEPTWNKVERKKGIPLGKVRQSKILRQTDRVDPVTGLGRSKGYGFLELGTHADALKFLRWANANKEVNRLFRSWWREELDKLVDLVEKGEGKIGKNVKATEKEDRLNRLLEKRKELEEEEKIAAEKEVARVVQGKGAGGGESGRSSRCLIIEFSIENAVTTRRRAEKADRAREKARRAKERGGEESEEEEGSDAETESASPKKGGGKRDPKGKGKKRRADDDDAASSPSKKKSKKGGADAGEAAEPAKEGARIGSMIGRKRKQKKGGK</sequence>
<evidence type="ECO:0000256" key="1">
    <source>
        <dbReference type="ARBA" id="ARBA00004123"/>
    </source>
</evidence>
<dbReference type="CDD" id="cd00590">
    <property type="entry name" value="RRM_SF"/>
    <property type="match status" value="1"/>
</dbReference>
<feature type="compositionally biased region" description="Acidic residues" evidence="7">
    <location>
        <begin position="1061"/>
        <end position="1072"/>
    </location>
</feature>
<dbReference type="SUPFAM" id="SSF54928">
    <property type="entry name" value="RNA-binding domain, RBD"/>
    <property type="match status" value="3"/>
</dbReference>
<evidence type="ECO:0000313" key="10">
    <source>
        <dbReference type="Proteomes" id="UP000777482"/>
    </source>
</evidence>
<dbReference type="InterPro" id="IPR012677">
    <property type="entry name" value="Nucleotide-bd_a/b_plait_sf"/>
</dbReference>
<dbReference type="Pfam" id="PF00076">
    <property type="entry name" value="RRM_1"/>
    <property type="match status" value="2"/>
</dbReference>
<dbReference type="FunFam" id="3.30.70.330:FF:000406">
    <property type="entry name" value="Related to Nucleolar protein NOP4"/>
    <property type="match status" value="1"/>
</dbReference>
<comment type="caution">
    <text evidence="9">The sequence shown here is derived from an EMBL/GenBank/DDBJ whole genome shotgun (WGS) entry which is preliminary data.</text>
</comment>
<dbReference type="InterPro" id="IPR000504">
    <property type="entry name" value="RRM_dom"/>
</dbReference>
<dbReference type="GO" id="GO:0003729">
    <property type="term" value="F:mRNA binding"/>
    <property type="evidence" value="ECO:0007669"/>
    <property type="project" value="TreeGrafter"/>
</dbReference>
<evidence type="ECO:0000313" key="9">
    <source>
        <dbReference type="EMBL" id="KAG0665396.1"/>
    </source>
</evidence>
<dbReference type="PANTHER" id="PTHR48039">
    <property type="entry name" value="RNA-BINDING MOTIF PROTEIN 14B"/>
    <property type="match status" value="1"/>
</dbReference>
<evidence type="ECO:0000256" key="3">
    <source>
        <dbReference type="ARBA" id="ARBA00022884"/>
    </source>
</evidence>
<keyword evidence="10" id="KW-1185">Reference proteome</keyword>
<feature type="region of interest" description="Disordered" evidence="7">
    <location>
        <begin position="513"/>
        <end position="542"/>
    </location>
</feature>
<dbReference type="SMART" id="SM00360">
    <property type="entry name" value="RRM"/>
    <property type="match status" value="3"/>
</dbReference>
<dbReference type="Proteomes" id="UP000777482">
    <property type="component" value="Unassembled WGS sequence"/>
</dbReference>
<organism evidence="9 10">
    <name type="scientific">Rhodotorula mucilaginosa</name>
    <name type="common">Yeast</name>
    <name type="synonym">Rhodotorula rubra</name>
    <dbReference type="NCBI Taxonomy" id="5537"/>
    <lineage>
        <taxon>Eukaryota</taxon>
        <taxon>Fungi</taxon>
        <taxon>Dikarya</taxon>
        <taxon>Basidiomycota</taxon>
        <taxon>Pucciniomycotina</taxon>
        <taxon>Microbotryomycetes</taxon>
        <taxon>Sporidiobolales</taxon>
        <taxon>Sporidiobolaceae</taxon>
        <taxon>Rhodotorula</taxon>
    </lineage>
</organism>
<feature type="domain" description="RRM" evidence="8">
    <location>
        <begin position="644"/>
        <end position="728"/>
    </location>
</feature>
<feature type="compositionally biased region" description="Acidic residues" evidence="7">
    <location>
        <begin position="625"/>
        <end position="636"/>
    </location>
</feature>
<keyword evidence="4" id="KW-0539">Nucleus</keyword>
<comment type="subcellular location">
    <subcellularLocation>
        <location evidence="1">Nucleus</location>
    </subcellularLocation>
</comment>
<evidence type="ECO:0000256" key="7">
    <source>
        <dbReference type="SAM" id="MobiDB-lite"/>
    </source>
</evidence>
<evidence type="ECO:0000256" key="2">
    <source>
        <dbReference type="ARBA" id="ARBA00022737"/>
    </source>
</evidence>
<dbReference type="PANTHER" id="PTHR48039:SF5">
    <property type="entry name" value="RNA-BINDING PROTEIN 28"/>
    <property type="match status" value="1"/>
</dbReference>
<dbReference type="InterPro" id="IPR051945">
    <property type="entry name" value="RRM_MRD1_RNA_proc_ribogen"/>
</dbReference>
<accession>A0A9P6W7Y5</accession>
<keyword evidence="2" id="KW-0677">Repeat</keyword>
<dbReference type="InterPro" id="IPR034808">
    <property type="entry name" value="Nop4p_RRM3"/>
</dbReference>
<feature type="coiled-coil region" evidence="6">
    <location>
        <begin position="975"/>
        <end position="1005"/>
    </location>
</feature>
<feature type="region of interest" description="Disordered" evidence="7">
    <location>
        <begin position="1036"/>
        <end position="1144"/>
    </location>
</feature>
<dbReference type="InterPro" id="IPR035979">
    <property type="entry name" value="RBD_domain_sf"/>
</dbReference>
<dbReference type="GO" id="GO:0005730">
    <property type="term" value="C:nucleolus"/>
    <property type="evidence" value="ECO:0007669"/>
    <property type="project" value="TreeGrafter"/>
</dbReference>
<feature type="domain" description="RRM" evidence="8">
    <location>
        <begin position="110"/>
        <end position="244"/>
    </location>
</feature>
<evidence type="ECO:0000256" key="5">
    <source>
        <dbReference type="PROSITE-ProRule" id="PRU00176"/>
    </source>
</evidence>
<evidence type="ECO:0000256" key="4">
    <source>
        <dbReference type="ARBA" id="ARBA00023242"/>
    </source>
</evidence>
<feature type="region of interest" description="Disordered" evidence="7">
    <location>
        <begin position="1"/>
        <end position="73"/>
    </location>
</feature>
<keyword evidence="3 5" id="KW-0694">RNA-binding</keyword>
<name>A0A9P6W7Y5_RHOMI</name>
<feature type="domain" description="RRM" evidence="8">
    <location>
        <begin position="436"/>
        <end position="529"/>
    </location>
</feature>
<feature type="compositionally biased region" description="Basic and acidic residues" evidence="7">
    <location>
        <begin position="558"/>
        <end position="568"/>
    </location>
</feature>
<feature type="compositionally biased region" description="Basic and acidic residues" evidence="7">
    <location>
        <begin position="513"/>
        <end position="532"/>
    </location>
</feature>
<evidence type="ECO:0000256" key="6">
    <source>
        <dbReference type="SAM" id="Coils"/>
    </source>
</evidence>
<dbReference type="AlphaFoldDB" id="A0A9P6W7Y5"/>
<proteinExistence type="predicted"/>
<feature type="compositionally biased region" description="Basic residues" evidence="7">
    <location>
        <begin position="1134"/>
        <end position="1144"/>
    </location>
</feature>
<feature type="region of interest" description="Disordered" evidence="7">
    <location>
        <begin position="308"/>
        <end position="336"/>
    </location>
</feature>
<evidence type="ECO:0000259" key="8">
    <source>
        <dbReference type="PROSITE" id="PS50102"/>
    </source>
</evidence>
<dbReference type="OrthoDB" id="267048at2759"/>
<feature type="compositionally biased region" description="Acidic residues" evidence="7">
    <location>
        <begin position="315"/>
        <end position="330"/>
    </location>
</feature>
<feature type="compositionally biased region" description="Acidic residues" evidence="7">
    <location>
        <begin position="576"/>
        <end position="614"/>
    </location>
</feature>
<gene>
    <name evidence="9" type="primary">NOP4</name>
    <name evidence="9" type="ORF">C6P46_006843</name>
</gene>
<feature type="region of interest" description="Disordered" evidence="7">
    <location>
        <begin position="558"/>
        <end position="643"/>
    </location>
</feature>
<reference evidence="9 10" key="1">
    <citation type="submission" date="2020-11" db="EMBL/GenBank/DDBJ databases">
        <title>Kefir isolates.</title>
        <authorList>
            <person name="Marcisauskas S."/>
            <person name="Kim Y."/>
            <person name="Blasche S."/>
        </authorList>
    </citation>
    <scope>NUCLEOTIDE SEQUENCE [LARGE SCALE GENOMIC DNA]</scope>
    <source>
        <strain evidence="9 10">KR</strain>
    </source>
</reference>
<protein>
    <submittedName>
        <fullName evidence="9">RNA recognition motif-containing protein</fullName>
    </submittedName>
</protein>
<dbReference type="CDD" id="cd12676">
    <property type="entry name" value="RRM3_Nop4p"/>
    <property type="match status" value="1"/>
</dbReference>
<dbReference type="PROSITE" id="PS50102">
    <property type="entry name" value="RRM"/>
    <property type="match status" value="3"/>
</dbReference>
<feature type="compositionally biased region" description="Acidic residues" evidence="7">
    <location>
        <begin position="271"/>
        <end position="283"/>
    </location>
</feature>
<feature type="compositionally biased region" description="Gly residues" evidence="7">
    <location>
        <begin position="29"/>
        <end position="62"/>
    </location>
</feature>
<dbReference type="Gene3D" id="3.30.70.330">
    <property type="match status" value="3"/>
</dbReference>